<evidence type="ECO:0000256" key="2">
    <source>
        <dbReference type="ARBA" id="ARBA00001947"/>
    </source>
</evidence>
<keyword evidence="5" id="KW-0479">Metal-binding</keyword>
<dbReference type="PANTHER" id="PTHR10309:SF0">
    <property type="entry name" value="MANNOSE-6-PHOSPHATE ISOMERASE"/>
    <property type="match status" value="1"/>
</dbReference>
<dbReference type="InterPro" id="IPR046457">
    <property type="entry name" value="PMI_typeI_cat"/>
</dbReference>
<evidence type="ECO:0000256" key="6">
    <source>
        <dbReference type="ARBA" id="ARBA00022833"/>
    </source>
</evidence>
<keyword evidence="10" id="KW-1185">Reference proteome</keyword>
<sequence length="402" mass="41672">MPDVFAVDGTIRDYAWGSSTAIQQLLGLPVDGRPAAELWFGAHPGAPSAALGTTLDELIAADPAGLLGEPVVAAFGPRLPFLLKVLAADTPLSIQVHPTRAQAEAGFAAEDARGIAIDAPARNYRDRNHKPELLCALSEFDALCGFRPVAGTLRLLDALELDGLEPVRARLAGADGLRAAFSYLLTLDDPAPLSRAVAARVAALADPGWAGVRAAVAAAAAQFPGDVGVVLALLLNHVRLQPGEAIYLGAGTVHAYLHGVGIEIMANSDNVLRCGLTTKHVDVGELLAITDFAELPEPRWPSSGTAGFGVGFDVPVPDFQLHSADLDAYRKPGRAQGACATGDAGKPYLVLCASGGVRVRAGRSSVGLTPGRAAFVPARDPVFTLEGTGQTFLASVGLPQRR</sequence>
<evidence type="ECO:0000259" key="8">
    <source>
        <dbReference type="Pfam" id="PF20511"/>
    </source>
</evidence>
<evidence type="ECO:0000256" key="5">
    <source>
        <dbReference type="ARBA" id="ARBA00022723"/>
    </source>
</evidence>
<dbReference type="RefSeq" id="WP_269442635.1">
    <property type="nucleotide sequence ID" value="NZ_CP097463.1"/>
</dbReference>
<dbReference type="PRINTS" id="PR00714">
    <property type="entry name" value="MAN6PISMRASE"/>
</dbReference>
<protein>
    <recommendedName>
        <fullName evidence="4">mannose-6-phosphate isomerase</fullName>
        <ecNumber evidence="4">5.3.1.8</ecNumber>
    </recommendedName>
</protein>
<dbReference type="PROSITE" id="PS00965">
    <property type="entry name" value="PMI_I_1"/>
    <property type="match status" value="1"/>
</dbReference>
<organism evidence="9 10">
    <name type="scientific">Jatrophihabitans cynanchi</name>
    <dbReference type="NCBI Taxonomy" id="2944128"/>
    <lineage>
        <taxon>Bacteria</taxon>
        <taxon>Bacillati</taxon>
        <taxon>Actinomycetota</taxon>
        <taxon>Actinomycetes</taxon>
        <taxon>Jatrophihabitantales</taxon>
        <taxon>Jatrophihabitantaceae</taxon>
        <taxon>Jatrophihabitans</taxon>
    </lineage>
</organism>
<dbReference type="Gene3D" id="1.10.441.10">
    <property type="entry name" value="Phosphomannose Isomerase, domain 2"/>
    <property type="match status" value="1"/>
</dbReference>
<evidence type="ECO:0000256" key="7">
    <source>
        <dbReference type="ARBA" id="ARBA00023235"/>
    </source>
</evidence>
<evidence type="ECO:0000313" key="10">
    <source>
        <dbReference type="Proteomes" id="UP001164693"/>
    </source>
</evidence>
<dbReference type="Pfam" id="PF20511">
    <property type="entry name" value="PMI_typeI_cat"/>
    <property type="match status" value="1"/>
</dbReference>
<reference evidence="9" key="1">
    <citation type="submission" date="2022-05" db="EMBL/GenBank/DDBJ databases">
        <title>Jatrophihabitans sp. SB3-54 whole genome sequence.</title>
        <authorList>
            <person name="Suh M.K."/>
            <person name="Eom M.K."/>
            <person name="Kim J.S."/>
            <person name="Kim H.S."/>
            <person name="Do H.E."/>
            <person name="Shin Y.K."/>
            <person name="Lee J.-S."/>
        </authorList>
    </citation>
    <scope>NUCLEOTIDE SEQUENCE</scope>
    <source>
        <strain evidence="9">SB3-54</strain>
    </source>
</reference>
<dbReference type="GO" id="GO:0004476">
    <property type="term" value="F:mannose-6-phosphate isomerase activity"/>
    <property type="evidence" value="ECO:0007669"/>
    <property type="project" value="UniProtKB-EC"/>
</dbReference>
<dbReference type="InterPro" id="IPR001250">
    <property type="entry name" value="Man6P_Isoase-1"/>
</dbReference>
<name>A0ABY7JXQ9_9ACTN</name>
<dbReference type="EC" id="5.3.1.8" evidence="4"/>
<evidence type="ECO:0000256" key="4">
    <source>
        <dbReference type="ARBA" id="ARBA00011956"/>
    </source>
</evidence>
<keyword evidence="6" id="KW-0862">Zinc</keyword>
<dbReference type="InterPro" id="IPR016305">
    <property type="entry name" value="Mannose-6-P_Isomerase"/>
</dbReference>
<dbReference type="Gene3D" id="2.60.120.10">
    <property type="entry name" value="Jelly Rolls"/>
    <property type="match status" value="2"/>
</dbReference>
<gene>
    <name evidence="9" type="primary">manA</name>
    <name evidence="9" type="ORF">M6B22_16410</name>
</gene>
<dbReference type="NCBIfam" id="TIGR00218">
    <property type="entry name" value="manA"/>
    <property type="match status" value="1"/>
</dbReference>
<proteinExistence type="inferred from homology"/>
<feature type="domain" description="Phosphomannose isomerase type I catalytic" evidence="8">
    <location>
        <begin position="5"/>
        <end position="149"/>
    </location>
</feature>
<dbReference type="Proteomes" id="UP001164693">
    <property type="component" value="Chromosome"/>
</dbReference>
<keyword evidence="7 9" id="KW-0413">Isomerase</keyword>
<comment type="cofactor">
    <cofactor evidence="2">
        <name>Zn(2+)</name>
        <dbReference type="ChEBI" id="CHEBI:29105"/>
    </cofactor>
</comment>
<dbReference type="PANTHER" id="PTHR10309">
    <property type="entry name" value="MANNOSE-6-PHOSPHATE ISOMERASE"/>
    <property type="match status" value="1"/>
</dbReference>
<dbReference type="CDD" id="cd07011">
    <property type="entry name" value="cupin_PMI_type_I_N"/>
    <property type="match status" value="1"/>
</dbReference>
<dbReference type="PIRSF" id="PIRSF001480">
    <property type="entry name" value="Mannose-6-phosphate_isomerase"/>
    <property type="match status" value="1"/>
</dbReference>
<evidence type="ECO:0000256" key="1">
    <source>
        <dbReference type="ARBA" id="ARBA00000757"/>
    </source>
</evidence>
<dbReference type="SUPFAM" id="SSF51182">
    <property type="entry name" value="RmlC-like cupins"/>
    <property type="match status" value="1"/>
</dbReference>
<accession>A0ABY7JXQ9</accession>
<dbReference type="InterPro" id="IPR014710">
    <property type="entry name" value="RmlC-like_jellyroll"/>
</dbReference>
<comment type="similarity">
    <text evidence="3">Belongs to the mannose-6-phosphate isomerase type 1 family.</text>
</comment>
<dbReference type="InterPro" id="IPR011051">
    <property type="entry name" value="RmlC_Cupin_sf"/>
</dbReference>
<evidence type="ECO:0000256" key="3">
    <source>
        <dbReference type="ARBA" id="ARBA00010772"/>
    </source>
</evidence>
<evidence type="ECO:0000313" key="9">
    <source>
        <dbReference type="EMBL" id="WAX56107.1"/>
    </source>
</evidence>
<comment type="catalytic activity">
    <reaction evidence="1">
        <text>D-mannose 6-phosphate = D-fructose 6-phosphate</text>
        <dbReference type="Rhea" id="RHEA:12356"/>
        <dbReference type="ChEBI" id="CHEBI:58735"/>
        <dbReference type="ChEBI" id="CHEBI:61527"/>
        <dbReference type="EC" id="5.3.1.8"/>
    </reaction>
</comment>
<dbReference type="EMBL" id="CP097463">
    <property type="protein sequence ID" value="WAX56107.1"/>
    <property type="molecule type" value="Genomic_DNA"/>
</dbReference>
<dbReference type="InterPro" id="IPR018050">
    <property type="entry name" value="Pmannose_isomerase-type1_CS"/>
</dbReference>